<name>A0AAD2DZB6_9LAMI</name>
<reference evidence="3" key="1">
    <citation type="submission" date="2023-05" db="EMBL/GenBank/DDBJ databases">
        <authorList>
            <person name="Huff M."/>
        </authorList>
    </citation>
    <scope>NUCLEOTIDE SEQUENCE</scope>
</reference>
<keyword evidence="4" id="KW-1185">Reference proteome</keyword>
<organism evidence="3 4">
    <name type="scientific">Fraxinus pennsylvanica</name>
    <dbReference type="NCBI Taxonomy" id="56036"/>
    <lineage>
        <taxon>Eukaryota</taxon>
        <taxon>Viridiplantae</taxon>
        <taxon>Streptophyta</taxon>
        <taxon>Embryophyta</taxon>
        <taxon>Tracheophyta</taxon>
        <taxon>Spermatophyta</taxon>
        <taxon>Magnoliopsida</taxon>
        <taxon>eudicotyledons</taxon>
        <taxon>Gunneridae</taxon>
        <taxon>Pentapetalae</taxon>
        <taxon>asterids</taxon>
        <taxon>lamiids</taxon>
        <taxon>Lamiales</taxon>
        <taxon>Oleaceae</taxon>
        <taxon>Oleeae</taxon>
        <taxon>Fraxinus</taxon>
    </lineage>
</organism>
<evidence type="ECO:0000256" key="1">
    <source>
        <dbReference type="SAM" id="MobiDB-lite"/>
    </source>
</evidence>
<dbReference type="PANTHER" id="PTHR47212">
    <property type="entry name" value="ADHESIN-LIKE PROTEIN, PUTATIVE (DUF3741)-RELATED"/>
    <property type="match status" value="1"/>
</dbReference>
<dbReference type="Proteomes" id="UP000834106">
    <property type="component" value="Chromosome 10"/>
</dbReference>
<feature type="region of interest" description="Disordered" evidence="1">
    <location>
        <begin position="1"/>
        <end position="31"/>
    </location>
</feature>
<dbReference type="AlphaFoldDB" id="A0AAD2DZB6"/>
<dbReference type="Pfam" id="PF14309">
    <property type="entry name" value="DUF4378"/>
    <property type="match status" value="1"/>
</dbReference>
<evidence type="ECO:0000313" key="3">
    <source>
        <dbReference type="EMBL" id="CAI9768895.1"/>
    </source>
</evidence>
<evidence type="ECO:0000259" key="2">
    <source>
        <dbReference type="Pfam" id="PF14309"/>
    </source>
</evidence>
<feature type="compositionally biased region" description="Basic residues" evidence="1">
    <location>
        <begin position="1"/>
        <end position="11"/>
    </location>
</feature>
<accession>A0AAD2DZB6</accession>
<proteinExistence type="predicted"/>
<gene>
    <name evidence="3" type="ORF">FPE_LOCUS17395</name>
</gene>
<evidence type="ECO:0000313" key="4">
    <source>
        <dbReference type="Proteomes" id="UP000834106"/>
    </source>
</evidence>
<sequence length="101" mass="11614">MAKRSQRRLSRHEKEQAEGEGAGKLLHPSSESLDPFIKRDMAKHEKWMYLGSNIVHIGTELGERIFSELIEDTVLSFATDTSEYEFTVLLVEYEAIEDIDL</sequence>
<feature type="domain" description="DUF4378" evidence="2">
    <location>
        <begin position="24"/>
        <end position="72"/>
    </location>
</feature>
<dbReference type="PANTHER" id="PTHR47212:SF4">
    <property type="entry name" value="ADHESIN-LIKE PROTEIN, PUTATIVE (DUF3741)-RELATED"/>
    <property type="match status" value="1"/>
</dbReference>
<dbReference type="InterPro" id="IPR025486">
    <property type="entry name" value="DUF4378"/>
</dbReference>
<dbReference type="EMBL" id="OU503045">
    <property type="protein sequence ID" value="CAI9768895.1"/>
    <property type="molecule type" value="Genomic_DNA"/>
</dbReference>
<protein>
    <recommendedName>
        <fullName evidence="2">DUF4378 domain-containing protein</fullName>
    </recommendedName>
</protein>